<sequence length="81" mass="9352">MTEPLRARAGELETDEILAALREGRRVRIVTELLGSDHEVTLRHDGTIFYCDTPTTLHKHETEDEMRQCIENQGYAPTREE</sequence>
<dbReference type="STRING" id="996166.SAMN05192554_106158"/>
<dbReference type="InterPro" id="IPR058314">
    <property type="entry name" value="DUF8001"/>
</dbReference>
<feature type="domain" description="DUF8001" evidence="1">
    <location>
        <begin position="1"/>
        <end position="76"/>
    </location>
</feature>
<dbReference type="EMBL" id="FNIA01000006">
    <property type="protein sequence ID" value="SDM72613.1"/>
    <property type="molecule type" value="Genomic_DNA"/>
</dbReference>
<evidence type="ECO:0000313" key="3">
    <source>
        <dbReference type="Proteomes" id="UP000199370"/>
    </source>
</evidence>
<evidence type="ECO:0000313" key="2">
    <source>
        <dbReference type="EMBL" id="SDM72613.1"/>
    </source>
</evidence>
<dbReference type="Pfam" id="PF26008">
    <property type="entry name" value="DUF8001"/>
    <property type="match status" value="1"/>
</dbReference>
<gene>
    <name evidence="2" type="ORF">SAMN05192554_106158</name>
</gene>
<reference evidence="2 3" key="1">
    <citation type="submission" date="2016-10" db="EMBL/GenBank/DDBJ databases">
        <authorList>
            <person name="de Groot N.N."/>
        </authorList>
    </citation>
    <scope>NUCLEOTIDE SEQUENCE [LARGE SCALE GENOMIC DNA]</scope>
    <source>
        <strain evidence="3">EB21,IBRC-M 10013,KCTC 4048</strain>
    </source>
</reference>
<dbReference type="OrthoDB" id="258836at2157"/>
<keyword evidence="3" id="KW-1185">Reference proteome</keyword>
<dbReference type="AlphaFoldDB" id="A0A1G9VKL7"/>
<proteinExistence type="predicted"/>
<dbReference type="Proteomes" id="UP000199370">
    <property type="component" value="Unassembled WGS sequence"/>
</dbReference>
<evidence type="ECO:0000259" key="1">
    <source>
        <dbReference type="Pfam" id="PF26008"/>
    </source>
</evidence>
<name>A0A1G9VKL7_9EURY</name>
<protein>
    <recommendedName>
        <fullName evidence="1">DUF8001 domain-containing protein</fullName>
    </recommendedName>
</protein>
<accession>A0A1G9VKL7</accession>
<dbReference type="RefSeq" id="WP_089732360.1">
    <property type="nucleotide sequence ID" value="NZ_FNIA01000006.1"/>
</dbReference>
<organism evidence="2 3">
    <name type="scientific">Haloarchaeobius iranensis</name>
    <dbReference type="NCBI Taxonomy" id="996166"/>
    <lineage>
        <taxon>Archaea</taxon>
        <taxon>Methanobacteriati</taxon>
        <taxon>Methanobacteriota</taxon>
        <taxon>Stenosarchaea group</taxon>
        <taxon>Halobacteria</taxon>
        <taxon>Halobacteriales</taxon>
        <taxon>Halorubellaceae</taxon>
        <taxon>Haloarchaeobius</taxon>
    </lineage>
</organism>